<evidence type="ECO:0000259" key="1">
    <source>
        <dbReference type="PROSITE" id="PS51186"/>
    </source>
</evidence>
<proteinExistence type="predicted"/>
<dbReference type="SUPFAM" id="SSF55729">
    <property type="entry name" value="Acyl-CoA N-acyltransferases (Nat)"/>
    <property type="match status" value="1"/>
</dbReference>
<reference evidence="2 3" key="1">
    <citation type="submission" date="2017-04" db="EMBL/GenBank/DDBJ databases">
        <authorList>
            <person name="Afonso C.L."/>
            <person name="Miller P.J."/>
            <person name="Scott M.A."/>
            <person name="Spackman E."/>
            <person name="Goraichik I."/>
            <person name="Dimitrov K.M."/>
            <person name="Suarez D.L."/>
            <person name="Swayne D.E."/>
        </authorList>
    </citation>
    <scope>NUCLEOTIDE SEQUENCE [LARGE SCALE GENOMIC DNA]</scope>
    <source>
        <strain evidence="2 3">CGMCC 1.12708</strain>
    </source>
</reference>
<dbReference type="InterPro" id="IPR051531">
    <property type="entry name" value="N-acetyltransferase"/>
</dbReference>
<dbReference type="STRING" id="1434700.SAMN06296427_10475"/>
<name>A0A1W2ADT4_9FLAO</name>
<evidence type="ECO:0000313" key="2">
    <source>
        <dbReference type="EMBL" id="SMC58652.1"/>
    </source>
</evidence>
<dbReference type="RefSeq" id="WP_084016999.1">
    <property type="nucleotide sequence ID" value="NZ_FWXS01000004.1"/>
</dbReference>
<dbReference type="InterPro" id="IPR016181">
    <property type="entry name" value="Acyl_CoA_acyltransferase"/>
</dbReference>
<dbReference type="InterPro" id="IPR000182">
    <property type="entry name" value="GNAT_dom"/>
</dbReference>
<dbReference type="GO" id="GO:0016747">
    <property type="term" value="F:acyltransferase activity, transferring groups other than amino-acyl groups"/>
    <property type="evidence" value="ECO:0007669"/>
    <property type="project" value="InterPro"/>
</dbReference>
<dbReference type="PROSITE" id="PS51186">
    <property type="entry name" value="GNAT"/>
    <property type="match status" value="1"/>
</dbReference>
<keyword evidence="3" id="KW-1185">Reference proteome</keyword>
<dbReference type="OrthoDB" id="9788916at2"/>
<dbReference type="EMBL" id="FWXS01000004">
    <property type="protein sequence ID" value="SMC58652.1"/>
    <property type="molecule type" value="Genomic_DNA"/>
</dbReference>
<dbReference type="AlphaFoldDB" id="A0A1W2ADT4"/>
<feature type="domain" description="N-acetyltransferase" evidence="1">
    <location>
        <begin position="10"/>
        <end position="177"/>
    </location>
</feature>
<keyword evidence="2" id="KW-0808">Transferase</keyword>
<protein>
    <submittedName>
        <fullName evidence="2">Protein N-acetyltransferase, RimJ/RimL family</fullName>
    </submittedName>
</protein>
<dbReference type="PANTHER" id="PTHR43792">
    <property type="entry name" value="GNAT FAMILY, PUTATIVE (AFU_ORTHOLOGUE AFUA_3G00765)-RELATED-RELATED"/>
    <property type="match status" value="1"/>
</dbReference>
<dbReference type="Pfam" id="PF13302">
    <property type="entry name" value="Acetyltransf_3"/>
    <property type="match status" value="1"/>
</dbReference>
<evidence type="ECO:0000313" key="3">
    <source>
        <dbReference type="Proteomes" id="UP000192393"/>
    </source>
</evidence>
<dbReference type="PANTHER" id="PTHR43792:SF16">
    <property type="entry name" value="N-ACETYLTRANSFERASE DOMAIN-CONTAINING PROTEIN"/>
    <property type="match status" value="1"/>
</dbReference>
<accession>A0A1W2ADT4</accession>
<dbReference type="Gene3D" id="3.40.630.30">
    <property type="match status" value="1"/>
</dbReference>
<dbReference type="Proteomes" id="UP000192393">
    <property type="component" value="Unassembled WGS sequence"/>
</dbReference>
<organism evidence="2 3">
    <name type="scientific">Moheibacter sediminis</name>
    <dbReference type="NCBI Taxonomy" id="1434700"/>
    <lineage>
        <taxon>Bacteria</taxon>
        <taxon>Pseudomonadati</taxon>
        <taxon>Bacteroidota</taxon>
        <taxon>Flavobacteriia</taxon>
        <taxon>Flavobacteriales</taxon>
        <taxon>Weeksellaceae</taxon>
        <taxon>Moheibacter</taxon>
    </lineage>
</organism>
<sequence length="178" mass="21041">MKIHLKTERLIIREIEMTDVDDMFEMDSDPEVHKYILQTPVTSKDEIVEVIKMLRKQYKDNGIARWAVVDKISGEMLGWCGIKYYTDELNGHQNFYEHGYRFKQKHWGKGYATESSKAVLNWAFSNLNTDAIYAITDLGNNGSIHVLNKLGFELKEIFKYNETRLKCNWFEMQKSDWK</sequence>
<gene>
    <name evidence="2" type="ORF">SAMN06296427_10475</name>
</gene>